<name>A0A1J0Z077_SPICI</name>
<dbReference type="EMBL" id="CP046368">
    <property type="protein sequence ID" value="QIA68979.1"/>
    <property type="molecule type" value="Genomic_DNA"/>
</dbReference>
<gene>
    <name evidence="2" type="ORF">GL298_03415</name>
    <name evidence="3" type="ORF">GL298_04850</name>
    <name evidence="4" type="ORF">GL298_05320</name>
    <name evidence="6" type="ORF">M0C40_03475</name>
    <name evidence="5" type="ORF">M0C40_06130</name>
</gene>
<reference evidence="3 7" key="1">
    <citation type="submission" date="2019-11" db="EMBL/GenBank/DDBJ databases">
        <title>Whole genome sequencing and comparative genomics analyses of five strains of Spiroplasma citri.</title>
        <authorList>
            <person name="Yokomi R."/>
            <person name="Chen J."/>
            <person name="Rattner R."/>
            <person name="Vidalakis G."/>
        </authorList>
    </citation>
    <scope>NUCLEOTIDE SEQUENCE [LARGE SCALE GENOMIC DNA]</scope>
    <source>
        <strain evidence="3 7">BR12</strain>
    </source>
</reference>
<accession>A0A1J0Z077</accession>
<dbReference type="KEGG" id="sck:SCITRI_00675"/>
<dbReference type="KEGG" id="sck:SCITRI_001177"/>
<feature type="domain" description="Antitoxin SocA-like Panacea" evidence="1">
    <location>
        <begin position="39"/>
        <end position="137"/>
    </location>
</feature>
<proteinExistence type="predicted"/>
<dbReference type="OrthoDB" id="9799173at2"/>
<dbReference type="EMBL" id="CP096246">
    <property type="protein sequence ID" value="WFG97076.1"/>
    <property type="molecule type" value="Genomic_DNA"/>
</dbReference>
<dbReference type="EMBL" id="CP046368">
    <property type="protein sequence ID" value="QIA68644.1"/>
    <property type="molecule type" value="Genomic_DNA"/>
</dbReference>
<evidence type="ECO:0000313" key="8">
    <source>
        <dbReference type="Proteomes" id="UP001214629"/>
    </source>
</evidence>
<protein>
    <submittedName>
        <fullName evidence="3">DUF4065 domain-containing protein</fullName>
    </submittedName>
</protein>
<evidence type="ECO:0000313" key="5">
    <source>
        <dbReference type="EMBL" id="WFG95675.1"/>
    </source>
</evidence>
<dbReference type="RefSeq" id="WP_071937193.1">
    <property type="nucleotide sequence ID" value="NZ_CP013197.1"/>
</dbReference>
<dbReference type="Pfam" id="PF13274">
    <property type="entry name" value="SocA_Panacea"/>
    <property type="match status" value="1"/>
</dbReference>
<keyword evidence="8" id="KW-1185">Reference proteome</keyword>
<dbReference type="GeneID" id="54239039"/>
<dbReference type="Proteomes" id="UP001214629">
    <property type="component" value="Chromosome"/>
</dbReference>
<sequence>MNLENLKGLCKEIIKFYEEEQKNENILEEDIEKISNLRIQKLLFFIYGFYWKEKKEEIIPIVFEAWQHGPVIKELYNFIINNLDNSNMKRNNEIDFKWFKDAKTPKYDKNLLNKILKYLSQFSTIRLVNASHKTEPWLFTENSNVIDNKEIKKWFEKDVPTIK</sequence>
<dbReference type="Proteomes" id="UP000464735">
    <property type="component" value="Chromosome"/>
</dbReference>
<dbReference type="InterPro" id="IPR025272">
    <property type="entry name" value="SocA_Panacea"/>
</dbReference>
<reference evidence="5 8" key="2">
    <citation type="submission" date="2022-04" db="EMBL/GenBank/DDBJ databases">
        <title>Whole genome of Spiroplasma citri.</title>
        <authorList>
            <person name="Khanchezar A."/>
            <person name="Izadpanah K."/>
            <person name="Taghavi M."/>
            <person name="Ghorbani A."/>
            <person name="Beven L."/>
        </authorList>
    </citation>
    <scope>NUCLEOTIDE SEQUENCE [LARGE SCALE GENOMIC DNA]</scope>
    <source>
        <strain evidence="5 8">D4</strain>
    </source>
</reference>
<evidence type="ECO:0000313" key="3">
    <source>
        <dbReference type="EMBL" id="QIA68889.1"/>
    </source>
</evidence>
<dbReference type="EMBL" id="CP096246">
    <property type="protein sequence ID" value="WFG95675.1"/>
    <property type="molecule type" value="Genomic_DNA"/>
</dbReference>
<dbReference type="EMBL" id="CP046368">
    <property type="protein sequence ID" value="QIA68889.1"/>
    <property type="molecule type" value="Genomic_DNA"/>
</dbReference>
<evidence type="ECO:0000313" key="4">
    <source>
        <dbReference type="EMBL" id="QIA68979.1"/>
    </source>
</evidence>
<evidence type="ECO:0000313" key="2">
    <source>
        <dbReference type="EMBL" id="QIA68644.1"/>
    </source>
</evidence>
<evidence type="ECO:0000313" key="6">
    <source>
        <dbReference type="EMBL" id="WFG97076.1"/>
    </source>
</evidence>
<evidence type="ECO:0000259" key="1">
    <source>
        <dbReference type="Pfam" id="PF13274"/>
    </source>
</evidence>
<organism evidence="3 7">
    <name type="scientific">Spiroplasma citri</name>
    <dbReference type="NCBI Taxonomy" id="2133"/>
    <lineage>
        <taxon>Bacteria</taxon>
        <taxon>Bacillati</taxon>
        <taxon>Mycoplasmatota</taxon>
        <taxon>Mollicutes</taxon>
        <taxon>Entomoplasmatales</taxon>
        <taxon>Spiroplasmataceae</taxon>
        <taxon>Spiroplasma</taxon>
    </lineage>
</organism>
<dbReference type="AlphaFoldDB" id="A0A1J0Z077"/>
<evidence type="ECO:0000313" key="7">
    <source>
        <dbReference type="Proteomes" id="UP000464735"/>
    </source>
</evidence>